<evidence type="ECO:0000313" key="11">
    <source>
        <dbReference type="Proteomes" id="UP001596084"/>
    </source>
</evidence>
<organism evidence="10 11">
    <name type="scientific">Polaromonas jejuensis</name>
    <dbReference type="NCBI Taxonomy" id="457502"/>
    <lineage>
        <taxon>Bacteria</taxon>
        <taxon>Pseudomonadati</taxon>
        <taxon>Pseudomonadota</taxon>
        <taxon>Betaproteobacteria</taxon>
        <taxon>Burkholderiales</taxon>
        <taxon>Comamonadaceae</taxon>
        <taxon>Polaromonas</taxon>
    </lineage>
</organism>
<dbReference type="PANTHER" id="PTHR11795:SF445">
    <property type="entry name" value="AMINO ACID ABC TRANSPORTER PERMEASE PROTEIN"/>
    <property type="match status" value="1"/>
</dbReference>
<evidence type="ECO:0000256" key="7">
    <source>
        <dbReference type="ARBA" id="ARBA00023136"/>
    </source>
</evidence>
<accession>A0ABW0QAC8</accession>
<feature type="transmembrane region" description="Helical" evidence="9">
    <location>
        <begin position="262"/>
        <end position="286"/>
    </location>
</feature>
<evidence type="ECO:0000256" key="2">
    <source>
        <dbReference type="ARBA" id="ARBA00022448"/>
    </source>
</evidence>
<evidence type="ECO:0000256" key="9">
    <source>
        <dbReference type="SAM" id="Phobius"/>
    </source>
</evidence>
<evidence type="ECO:0000256" key="8">
    <source>
        <dbReference type="ARBA" id="ARBA00037998"/>
    </source>
</evidence>
<proteinExistence type="inferred from homology"/>
<evidence type="ECO:0000256" key="1">
    <source>
        <dbReference type="ARBA" id="ARBA00004651"/>
    </source>
</evidence>
<name>A0ABW0QAC8_9BURK</name>
<dbReference type="PANTHER" id="PTHR11795">
    <property type="entry name" value="BRANCHED-CHAIN AMINO ACID TRANSPORT SYSTEM PERMEASE PROTEIN LIVH"/>
    <property type="match status" value="1"/>
</dbReference>
<feature type="transmembrane region" description="Helical" evidence="9">
    <location>
        <begin position="101"/>
        <end position="125"/>
    </location>
</feature>
<sequence>MNNLQLLFGAPELSVQLLLDGILIGAIYVLPAYGMALVWGVMNLINIAQGELVMLGGYVAFFLYAAGIHPLFGIPLAALLMFLFGWALYRSVIFRVVDQDLFTSILATFGLSILLQQLANGLFGANVRTAESGFGTLLLFGGLVTVAEIKLVSFVAALVVGTALMWFLKRSRMGQAIRATAQNARAARIMGVDTDAVYAWTFGINAAICGAAGALVAMTWVVHPYLGLPYTVRSFMIVILAGLGNVMAVFVAALGLGAAENFAGFILGAQYQAAFVFGLLVVILVWRRFSLGRKRKVLR</sequence>
<keyword evidence="6 9" id="KW-1133">Transmembrane helix</keyword>
<dbReference type="EMBL" id="JBHSMX010000003">
    <property type="protein sequence ID" value="MFC5519639.1"/>
    <property type="molecule type" value="Genomic_DNA"/>
</dbReference>
<feature type="transmembrane region" description="Helical" evidence="9">
    <location>
        <begin position="57"/>
        <end position="89"/>
    </location>
</feature>
<dbReference type="Pfam" id="PF02653">
    <property type="entry name" value="BPD_transp_2"/>
    <property type="match status" value="1"/>
</dbReference>
<gene>
    <name evidence="10" type="ORF">ACFPP7_01740</name>
</gene>
<evidence type="ECO:0000256" key="3">
    <source>
        <dbReference type="ARBA" id="ARBA00022475"/>
    </source>
</evidence>
<reference evidence="11" key="1">
    <citation type="journal article" date="2019" name="Int. J. Syst. Evol. Microbiol.">
        <title>The Global Catalogue of Microorganisms (GCM) 10K type strain sequencing project: providing services to taxonomists for standard genome sequencing and annotation.</title>
        <authorList>
            <consortium name="The Broad Institute Genomics Platform"/>
            <consortium name="The Broad Institute Genome Sequencing Center for Infectious Disease"/>
            <person name="Wu L."/>
            <person name="Ma J."/>
        </authorList>
    </citation>
    <scope>NUCLEOTIDE SEQUENCE [LARGE SCALE GENOMIC DNA]</scope>
    <source>
        <strain evidence="11">CGMCC 4.7277</strain>
    </source>
</reference>
<feature type="transmembrane region" description="Helical" evidence="9">
    <location>
        <begin position="234"/>
        <end position="256"/>
    </location>
</feature>
<keyword evidence="4 9" id="KW-0812">Transmembrane</keyword>
<dbReference type="InterPro" id="IPR052157">
    <property type="entry name" value="BCAA_transport_permease"/>
</dbReference>
<comment type="subcellular location">
    <subcellularLocation>
        <location evidence="1">Cell membrane</location>
        <topology evidence="1">Multi-pass membrane protein</topology>
    </subcellularLocation>
</comment>
<dbReference type="RefSeq" id="WP_068831851.1">
    <property type="nucleotide sequence ID" value="NZ_JBHSMX010000003.1"/>
</dbReference>
<evidence type="ECO:0000256" key="6">
    <source>
        <dbReference type="ARBA" id="ARBA00022989"/>
    </source>
</evidence>
<comment type="caution">
    <text evidence="10">The sequence shown here is derived from an EMBL/GenBank/DDBJ whole genome shotgun (WGS) entry which is preliminary data.</text>
</comment>
<keyword evidence="7 9" id="KW-0472">Membrane</keyword>
<dbReference type="InterPro" id="IPR001851">
    <property type="entry name" value="ABC_transp_permease"/>
</dbReference>
<evidence type="ECO:0000256" key="5">
    <source>
        <dbReference type="ARBA" id="ARBA00022970"/>
    </source>
</evidence>
<keyword evidence="3" id="KW-1003">Cell membrane</keyword>
<keyword evidence="2" id="KW-0813">Transport</keyword>
<feature type="transmembrane region" description="Helical" evidence="9">
    <location>
        <begin position="197"/>
        <end position="222"/>
    </location>
</feature>
<dbReference type="CDD" id="cd06582">
    <property type="entry name" value="TM_PBP1_LivH_like"/>
    <property type="match status" value="1"/>
</dbReference>
<evidence type="ECO:0000313" key="10">
    <source>
        <dbReference type="EMBL" id="MFC5519639.1"/>
    </source>
</evidence>
<protein>
    <submittedName>
        <fullName evidence="10">Branched-chain amino acid ABC transporter permease</fullName>
    </submittedName>
</protein>
<keyword evidence="11" id="KW-1185">Reference proteome</keyword>
<feature type="transmembrane region" description="Helical" evidence="9">
    <location>
        <begin position="22"/>
        <end position="45"/>
    </location>
</feature>
<comment type="similarity">
    <text evidence="8">Belongs to the binding-protein-dependent transport system permease family. LivHM subfamily.</text>
</comment>
<dbReference type="Proteomes" id="UP001596084">
    <property type="component" value="Unassembled WGS sequence"/>
</dbReference>
<feature type="transmembrane region" description="Helical" evidence="9">
    <location>
        <begin position="137"/>
        <end position="168"/>
    </location>
</feature>
<evidence type="ECO:0000256" key="4">
    <source>
        <dbReference type="ARBA" id="ARBA00022692"/>
    </source>
</evidence>
<keyword evidence="5" id="KW-0029">Amino-acid transport</keyword>